<dbReference type="GO" id="GO:0004640">
    <property type="term" value="F:phosphoribosylanthranilate isomerase activity"/>
    <property type="evidence" value="ECO:0007669"/>
    <property type="project" value="TreeGrafter"/>
</dbReference>
<dbReference type="Gene3D" id="3.20.20.70">
    <property type="entry name" value="Aldolase class I"/>
    <property type="match status" value="1"/>
</dbReference>
<dbReference type="PROSITE" id="PS00614">
    <property type="entry name" value="IGPS"/>
    <property type="match status" value="1"/>
</dbReference>
<organism evidence="10 11">
    <name type="scientific">Dyadobacter flavalbus</name>
    <dbReference type="NCBI Taxonomy" id="2579942"/>
    <lineage>
        <taxon>Bacteria</taxon>
        <taxon>Pseudomonadati</taxon>
        <taxon>Bacteroidota</taxon>
        <taxon>Cytophagia</taxon>
        <taxon>Cytophagales</taxon>
        <taxon>Spirosomataceae</taxon>
        <taxon>Dyadobacter</taxon>
    </lineage>
</organism>
<dbReference type="SUPFAM" id="SSF51366">
    <property type="entry name" value="Ribulose-phoshate binding barrel"/>
    <property type="match status" value="1"/>
</dbReference>
<evidence type="ECO:0000256" key="3">
    <source>
        <dbReference type="ARBA" id="ARBA00012362"/>
    </source>
</evidence>
<keyword evidence="11" id="KW-1185">Reference proteome</keyword>
<dbReference type="InterPro" id="IPR011060">
    <property type="entry name" value="RibuloseP-bd_barrel"/>
</dbReference>
<evidence type="ECO:0000256" key="1">
    <source>
        <dbReference type="ARBA" id="ARBA00001633"/>
    </source>
</evidence>
<evidence type="ECO:0000313" key="11">
    <source>
        <dbReference type="Proteomes" id="UP000323994"/>
    </source>
</evidence>
<evidence type="ECO:0000256" key="5">
    <source>
        <dbReference type="ARBA" id="ARBA00022793"/>
    </source>
</evidence>
<protein>
    <recommendedName>
        <fullName evidence="3">indole-3-glycerol-phosphate synthase</fullName>
        <ecNumber evidence="3">4.1.1.48</ecNumber>
    </recommendedName>
</protein>
<comment type="caution">
    <text evidence="10">The sequence shown here is derived from an EMBL/GenBank/DDBJ whole genome shotgun (WGS) entry which is preliminary data.</text>
</comment>
<dbReference type="GO" id="GO:0000162">
    <property type="term" value="P:L-tryptophan biosynthetic process"/>
    <property type="evidence" value="ECO:0007669"/>
    <property type="project" value="UniProtKB-UniPathway"/>
</dbReference>
<dbReference type="EMBL" id="VBSN01000045">
    <property type="protein sequence ID" value="KAA6438808.1"/>
    <property type="molecule type" value="Genomic_DNA"/>
</dbReference>
<dbReference type="InterPro" id="IPR045186">
    <property type="entry name" value="Indole-3-glycerol_P_synth"/>
</dbReference>
<dbReference type="NCBIfam" id="NF001377">
    <property type="entry name" value="PRK00278.2-4"/>
    <property type="match status" value="1"/>
</dbReference>
<dbReference type="OrthoDB" id="9804217at2"/>
<comment type="pathway">
    <text evidence="2">Amino-acid biosynthesis; L-tryptophan biosynthesis; L-tryptophan from chorismate: step 4/5.</text>
</comment>
<evidence type="ECO:0000256" key="8">
    <source>
        <dbReference type="ARBA" id="ARBA00023239"/>
    </source>
</evidence>
<evidence type="ECO:0000256" key="7">
    <source>
        <dbReference type="ARBA" id="ARBA00023141"/>
    </source>
</evidence>
<dbReference type="InterPro" id="IPR013785">
    <property type="entry name" value="Aldolase_TIM"/>
</dbReference>
<dbReference type="RefSeq" id="WP_139012970.1">
    <property type="nucleotide sequence ID" value="NZ_VBSN01000045.1"/>
</dbReference>
<dbReference type="AlphaFoldDB" id="A0A5M8QU58"/>
<proteinExistence type="predicted"/>
<evidence type="ECO:0000313" key="10">
    <source>
        <dbReference type="EMBL" id="KAA6438808.1"/>
    </source>
</evidence>
<comment type="catalytic activity">
    <reaction evidence="1">
        <text>1-(2-carboxyphenylamino)-1-deoxy-D-ribulose 5-phosphate + H(+) = (1S,2R)-1-C-(indol-3-yl)glycerol 3-phosphate + CO2 + H2O</text>
        <dbReference type="Rhea" id="RHEA:23476"/>
        <dbReference type="ChEBI" id="CHEBI:15377"/>
        <dbReference type="ChEBI" id="CHEBI:15378"/>
        <dbReference type="ChEBI" id="CHEBI:16526"/>
        <dbReference type="ChEBI" id="CHEBI:58613"/>
        <dbReference type="ChEBI" id="CHEBI:58866"/>
        <dbReference type="EC" id="4.1.1.48"/>
    </reaction>
</comment>
<dbReference type="Proteomes" id="UP000323994">
    <property type="component" value="Unassembled WGS sequence"/>
</dbReference>
<dbReference type="CDD" id="cd00331">
    <property type="entry name" value="IGPS"/>
    <property type="match status" value="1"/>
</dbReference>
<dbReference type="UniPathway" id="UPA00035">
    <property type="reaction ID" value="UER00043"/>
</dbReference>
<keyword evidence="4" id="KW-0028">Amino-acid biosynthesis</keyword>
<evidence type="ECO:0000259" key="9">
    <source>
        <dbReference type="Pfam" id="PF00218"/>
    </source>
</evidence>
<dbReference type="FunFam" id="3.20.20.70:FF:000024">
    <property type="entry name" value="Indole-3-glycerol phosphate synthase"/>
    <property type="match status" value="1"/>
</dbReference>
<dbReference type="Pfam" id="PF00218">
    <property type="entry name" value="IGPS"/>
    <property type="match status" value="1"/>
</dbReference>
<dbReference type="InterPro" id="IPR001468">
    <property type="entry name" value="Indole-3-GlycerolPSynthase_CS"/>
</dbReference>
<keyword evidence="7" id="KW-0057">Aromatic amino acid biosynthesis</keyword>
<dbReference type="GO" id="GO:0004425">
    <property type="term" value="F:indole-3-glycerol-phosphate synthase activity"/>
    <property type="evidence" value="ECO:0007669"/>
    <property type="project" value="UniProtKB-EC"/>
</dbReference>
<dbReference type="PANTHER" id="PTHR22854:SF2">
    <property type="entry name" value="INDOLE-3-GLYCEROL-PHOSPHATE SYNTHASE"/>
    <property type="match status" value="1"/>
</dbReference>
<keyword evidence="8 10" id="KW-0456">Lyase</keyword>
<dbReference type="InterPro" id="IPR013798">
    <property type="entry name" value="Indole-3-glycerol_P_synth_dom"/>
</dbReference>
<feature type="domain" description="Indole-3-glycerol phosphate synthase" evidence="9">
    <location>
        <begin position="4"/>
        <end position="255"/>
    </location>
</feature>
<keyword evidence="5" id="KW-0210">Decarboxylase</keyword>
<name>A0A5M8QU58_9BACT</name>
<accession>A0A5M8QU58</accession>
<dbReference type="EC" id="4.1.1.48" evidence="3"/>
<keyword evidence="6" id="KW-0822">Tryptophan biosynthesis</keyword>
<evidence type="ECO:0000256" key="6">
    <source>
        <dbReference type="ARBA" id="ARBA00022822"/>
    </source>
</evidence>
<evidence type="ECO:0000256" key="4">
    <source>
        <dbReference type="ARBA" id="ARBA00022605"/>
    </source>
</evidence>
<sequence>MNILDKIIARKLEEITESKKLRPVSVLEKEPLFSRTTVSMASALKNASSPQIISEFKRRSPSKGVINGQVFPETVTADYVKAGAAGLSVLTDHDFFGGSFDDFLKARHANPSVPMLRKDFIVDEYQLFEARSIGADVILLIAACLEPDKINQLGKTARELGLEVLLEVHNADELEVSLGENIDIVGVNNRNLKTFETSVETSVALSEQIPDSFVKISESGLKDAETILHLYKHGYKGFLIGETFMKTVNPGTALADLQNNLTQHSNLNPQFL</sequence>
<reference evidence="10 11" key="1">
    <citation type="submission" date="2019-05" db="EMBL/GenBank/DDBJ databases">
        <authorList>
            <person name="Qu J.-H."/>
        </authorList>
    </citation>
    <scope>NUCLEOTIDE SEQUENCE [LARGE SCALE GENOMIC DNA]</scope>
    <source>
        <strain evidence="10 11">NS28</strain>
    </source>
</reference>
<evidence type="ECO:0000256" key="2">
    <source>
        <dbReference type="ARBA" id="ARBA00004696"/>
    </source>
</evidence>
<gene>
    <name evidence="10" type="primary">trpC</name>
    <name evidence="10" type="ORF">FEM33_15690</name>
</gene>
<dbReference type="PANTHER" id="PTHR22854">
    <property type="entry name" value="TRYPTOPHAN BIOSYNTHESIS PROTEIN"/>
    <property type="match status" value="1"/>
</dbReference>